<dbReference type="InterPro" id="IPR000568">
    <property type="entry name" value="ATP_synth_F0_asu"/>
</dbReference>
<dbReference type="NCBIfam" id="TIGR01131">
    <property type="entry name" value="ATP_synt_6_or_A"/>
    <property type="match status" value="1"/>
</dbReference>
<keyword evidence="10" id="KW-0066">ATP synthesis</keyword>
<keyword evidence="13" id="KW-0496">Mitochondrion</keyword>
<evidence type="ECO:0000256" key="12">
    <source>
        <dbReference type="SAM" id="Phobius"/>
    </source>
</evidence>
<sequence length="216" mass="25695">MMMSLFISFDPSTNLFNLNWMSLLIWFYFIPLIYWLNYSNFMMMFKLIMNFIYKEFSIISMNKTNLLLSLSLFFYIILNNFMGLFPYIFTNTSHMTLNFSLALTMWFSFILFNWMNYTNKMFSHLIPNNTPFILMPFMVCIEIISIIIRPLTLMIRLMANMISGHLLLTLLGNIKLNFMSLMIIPIQMTLNILELSISMIQAYVFSILITLYLSEN</sequence>
<evidence type="ECO:0000256" key="8">
    <source>
        <dbReference type="ARBA" id="ARBA00023065"/>
    </source>
</evidence>
<reference evidence="13" key="1">
    <citation type="submission" date="2021-07" db="EMBL/GenBank/DDBJ databases">
        <authorList>
            <person name="Ansejo A."/>
            <person name="de Oliveira M.P.A."/>
            <person name="Vieira J.S."/>
            <person name="Oliveira R.R.M."/>
            <person name="Pires E.S."/>
            <person name="Oliveira G."/>
            <person name="Vasconcelos S."/>
        </authorList>
    </citation>
    <scope>NUCLEOTIDE SEQUENCE</scope>
</reference>
<feature type="transmembrane region" description="Helical" evidence="12">
    <location>
        <begin position="66"/>
        <end position="89"/>
    </location>
</feature>
<keyword evidence="6" id="KW-0375">Hydrogen ion transport</keyword>
<dbReference type="AlphaFoldDB" id="A0AAT9QEL8"/>
<accession>A0AAT9QEL8</accession>
<dbReference type="CDD" id="cd00310">
    <property type="entry name" value="ATP-synt_Fo_a_6"/>
    <property type="match status" value="1"/>
</dbReference>
<protein>
    <recommendedName>
        <fullName evidence="11">ATP synthase subunit a</fullName>
    </recommendedName>
</protein>
<reference evidence="13" key="2">
    <citation type="journal article" date="2023" name="PeerJ">
        <title>The complete mitochondrial genome and description of a new cryptic Brazilian species of Metopiellus Raffray (Coleoptera: Staphylinidae: Pselaphinae).</title>
        <authorList>
            <person name="Asenjo A."/>
            <person name="de Oliveira M.P.A."/>
            <person name="Oliveira R.R.M."/>
            <person name="Pires E.S."/>
            <person name="Valois M."/>
            <person name="Oliveira G."/>
            <person name="Vasconcelos S."/>
        </authorList>
    </citation>
    <scope>NUCLEOTIDE SEQUENCE</scope>
</reference>
<keyword evidence="7 12" id="KW-1133">Transmembrane helix</keyword>
<dbReference type="PANTHER" id="PTHR11410">
    <property type="entry name" value="ATP SYNTHASE SUBUNIT A"/>
    <property type="match status" value="1"/>
</dbReference>
<name>A0AAT9QEL8_9COLE</name>
<dbReference type="InterPro" id="IPR045083">
    <property type="entry name" value="ATP_synth_F0_asu_bact/mt"/>
</dbReference>
<keyword evidence="3" id="KW-0813">Transport</keyword>
<dbReference type="Gene3D" id="1.20.120.220">
    <property type="entry name" value="ATP synthase, F0 complex, subunit A"/>
    <property type="match status" value="1"/>
</dbReference>
<dbReference type="InterPro" id="IPR035908">
    <property type="entry name" value="F0_ATP_A_sf"/>
</dbReference>
<proteinExistence type="inferred from homology"/>
<dbReference type="PRINTS" id="PR00123">
    <property type="entry name" value="ATPASEA"/>
</dbReference>
<evidence type="ECO:0000256" key="1">
    <source>
        <dbReference type="ARBA" id="ARBA00004141"/>
    </source>
</evidence>
<evidence type="ECO:0000256" key="7">
    <source>
        <dbReference type="ARBA" id="ARBA00022989"/>
    </source>
</evidence>
<comment type="similarity">
    <text evidence="2">Belongs to the ATPase A chain family.</text>
</comment>
<dbReference type="GO" id="GO:0045259">
    <property type="term" value="C:proton-transporting ATP synthase complex"/>
    <property type="evidence" value="ECO:0007669"/>
    <property type="project" value="UniProtKB-KW"/>
</dbReference>
<dbReference type="EMBL" id="MZ576844">
    <property type="protein sequence ID" value="UUK33561.1"/>
    <property type="molecule type" value="Genomic_DNA"/>
</dbReference>
<dbReference type="Pfam" id="PF00119">
    <property type="entry name" value="ATP-synt_A"/>
    <property type="match status" value="1"/>
</dbReference>
<evidence type="ECO:0000256" key="11">
    <source>
        <dbReference type="RuleBase" id="RU004450"/>
    </source>
</evidence>
<dbReference type="EMBL" id="MZ576845">
    <property type="protein sequence ID" value="UUK33574.1"/>
    <property type="molecule type" value="Genomic_DNA"/>
</dbReference>
<comment type="subcellular location">
    <subcellularLocation>
        <location evidence="1">Membrane</location>
        <topology evidence="1">Multi-pass membrane protein</topology>
    </subcellularLocation>
    <subcellularLocation>
        <location evidence="11">Mitochondrion inner membrane</location>
        <topology evidence="11">Multi-pass membrane protein</topology>
    </subcellularLocation>
</comment>
<dbReference type="SUPFAM" id="SSF81336">
    <property type="entry name" value="F1F0 ATP synthase subunit A"/>
    <property type="match status" value="1"/>
</dbReference>
<feature type="transmembrane region" description="Helical" evidence="12">
    <location>
        <begin position="20"/>
        <end position="45"/>
    </location>
</feature>
<keyword evidence="4" id="KW-0138">CF(0)</keyword>
<evidence type="ECO:0000256" key="9">
    <source>
        <dbReference type="ARBA" id="ARBA00023136"/>
    </source>
</evidence>
<keyword evidence="8" id="KW-0406">Ion transport</keyword>
<gene>
    <name evidence="13" type="primary">ATP6</name>
</gene>
<evidence type="ECO:0000313" key="13">
    <source>
        <dbReference type="EMBL" id="UUK33548.1"/>
    </source>
</evidence>
<evidence type="ECO:0000256" key="5">
    <source>
        <dbReference type="ARBA" id="ARBA00022692"/>
    </source>
</evidence>
<keyword evidence="9 12" id="KW-0472">Membrane</keyword>
<evidence type="ECO:0000256" key="3">
    <source>
        <dbReference type="ARBA" id="ARBA00022448"/>
    </source>
</evidence>
<feature type="transmembrane region" description="Helical" evidence="12">
    <location>
        <begin position="129"/>
        <end position="148"/>
    </location>
</feature>
<geneLocation type="mitochondrion" evidence="13"/>
<dbReference type="GO" id="GO:0046933">
    <property type="term" value="F:proton-transporting ATP synthase activity, rotational mechanism"/>
    <property type="evidence" value="ECO:0007669"/>
    <property type="project" value="TreeGrafter"/>
</dbReference>
<evidence type="ECO:0000256" key="6">
    <source>
        <dbReference type="ARBA" id="ARBA00022781"/>
    </source>
</evidence>
<dbReference type="PANTHER" id="PTHR11410:SF0">
    <property type="entry name" value="ATP SYNTHASE SUBUNIT A"/>
    <property type="match status" value="1"/>
</dbReference>
<feature type="transmembrane region" description="Helical" evidence="12">
    <location>
        <begin position="95"/>
        <end position="117"/>
    </location>
</feature>
<organism evidence="13">
    <name type="scientific">Metopiellus crypticus</name>
    <dbReference type="NCBI Taxonomy" id="3140185"/>
    <lineage>
        <taxon>Eukaryota</taxon>
        <taxon>Metazoa</taxon>
        <taxon>Ecdysozoa</taxon>
        <taxon>Arthropoda</taxon>
        <taxon>Hexapoda</taxon>
        <taxon>Insecta</taxon>
        <taxon>Pterygota</taxon>
        <taxon>Neoptera</taxon>
        <taxon>Endopterygota</taxon>
        <taxon>Coleoptera</taxon>
        <taxon>Polyphaga</taxon>
        <taxon>Staphyliniformia</taxon>
        <taxon>Staphylinidae</taxon>
        <taxon>Omaliinae group</taxon>
        <taxon>Pselaphinae</taxon>
        <taxon>Metopiellus</taxon>
    </lineage>
</organism>
<evidence type="ECO:0000256" key="4">
    <source>
        <dbReference type="ARBA" id="ARBA00022547"/>
    </source>
</evidence>
<keyword evidence="5 12" id="KW-0812">Transmembrane</keyword>
<dbReference type="EMBL" id="MZ576843">
    <property type="protein sequence ID" value="UUK33548.1"/>
    <property type="molecule type" value="Genomic_DNA"/>
</dbReference>
<feature type="transmembrane region" description="Helical" evidence="12">
    <location>
        <begin position="192"/>
        <end position="213"/>
    </location>
</feature>
<evidence type="ECO:0000256" key="2">
    <source>
        <dbReference type="ARBA" id="ARBA00006810"/>
    </source>
</evidence>
<evidence type="ECO:0000256" key="10">
    <source>
        <dbReference type="ARBA" id="ARBA00023310"/>
    </source>
</evidence>
<dbReference type="GO" id="GO:0005743">
    <property type="term" value="C:mitochondrial inner membrane"/>
    <property type="evidence" value="ECO:0007669"/>
    <property type="project" value="UniProtKB-SubCell"/>
</dbReference>